<comment type="caution">
    <text evidence="1">The sequence shown here is derived from an EMBL/GenBank/DDBJ whole genome shotgun (WGS) entry which is preliminary data.</text>
</comment>
<organism evidence="1 2">
    <name type="scientific">Phaseolus angularis</name>
    <name type="common">Azuki bean</name>
    <name type="synonym">Vigna angularis</name>
    <dbReference type="NCBI Taxonomy" id="3914"/>
    <lineage>
        <taxon>Eukaryota</taxon>
        <taxon>Viridiplantae</taxon>
        <taxon>Streptophyta</taxon>
        <taxon>Embryophyta</taxon>
        <taxon>Tracheophyta</taxon>
        <taxon>Spermatophyta</taxon>
        <taxon>Magnoliopsida</taxon>
        <taxon>eudicotyledons</taxon>
        <taxon>Gunneridae</taxon>
        <taxon>Pentapetalae</taxon>
        <taxon>rosids</taxon>
        <taxon>fabids</taxon>
        <taxon>Fabales</taxon>
        <taxon>Fabaceae</taxon>
        <taxon>Papilionoideae</taxon>
        <taxon>50 kb inversion clade</taxon>
        <taxon>NPAAA clade</taxon>
        <taxon>indigoferoid/millettioid clade</taxon>
        <taxon>Phaseoleae</taxon>
        <taxon>Vigna</taxon>
    </lineage>
</organism>
<dbReference type="Proteomes" id="UP000743370">
    <property type="component" value="Unassembled WGS sequence"/>
</dbReference>
<accession>A0A8T0LJ13</accession>
<name>A0A8T0LJ13_PHAAN</name>
<sequence>MRLSGIRPDSITVLLLIDAILRVRSLTFLGAVHSFGIRIGIRDDLTVANTLYVKAVNCYKVMLDGAFSPDISTILNLLLSCMQPMALFHGLLVHSHGVKLGCDSDVASHSKKGLLGYAEEIVEGWE</sequence>
<evidence type="ECO:0000313" key="2">
    <source>
        <dbReference type="Proteomes" id="UP000743370"/>
    </source>
</evidence>
<gene>
    <name evidence="1" type="ORF">HKW66_Vig0012100</name>
</gene>
<dbReference type="AlphaFoldDB" id="A0A8T0LJ13"/>
<protein>
    <submittedName>
        <fullName evidence="1">Uncharacterized protein</fullName>
    </submittedName>
</protein>
<dbReference type="EMBL" id="JABFOF010000001">
    <property type="protein sequence ID" value="KAG2410545.1"/>
    <property type="molecule type" value="Genomic_DNA"/>
</dbReference>
<evidence type="ECO:0000313" key="1">
    <source>
        <dbReference type="EMBL" id="KAG2410545.1"/>
    </source>
</evidence>
<reference evidence="1 2" key="1">
    <citation type="submission" date="2020-05" db="EMBL/GenBank/DDBJ databases">
        <title>Vigna angularis (adzuki bean) Var. LongXiaoDou No. 4 denovo assembly.</title>
        <authorList>
            <person name="Xiang H."/>
        </authorList>
    </citation>
    <scope>NUCLEOTIDE SEQUENCE [LARGE SCALE GENOMIC DNA]</scope>
    <source>
        <tissue evidence="1">Leaf</tissue>
    </source>
</reference>
<proteinExistence type="predicted"/>